<name>A0A0H5QUA2_9EUKA</name>
<reference evidence="1" key="1">
    <citation type="submission" date="2015-04" db="EMBL/GenBank/DDBJ databases">
        <title>The genome sequence of the plant pathogenic Rhizarian Plasmodiophora brassicae reveals insights in its biotrophic life cycle and the origin of chitin synthesis.</title>
        <authorList>
            <person name="Schwelm A."/>
            <person name="Fogelqvist J."/>
            <person name="Knaust A."/>
            <person name="Julke S."/>
            <person name="Lilja T."/>
            <person name="Dhandapani V."/>
            <person name="Bonilla-Rosso G."/>
            <person name="Karlsson M."/>
            <person name="Shevchenko A."/>
            <person name="Choi S.R."/>
            <person name="Kim H.G."/>
            <person name="Park J.Y."/>
            <person name="Lim Y.P."/>
            <person name="Ludwig-Muller J."/>
            <person name="Dixelius C."/>
        </authorList>
    </citation>
    <scope>NUCLEOTIDE SEQUENCE</scope>
    <source>
        <tissue evidence="1">Potato root galls</tissue>
    </source>
</reference>
<feature type="non-terminal residue" evidence="1">
    <location>
        <position position="213"/>
    </location>
</feature>
<evidence type="ECO:0000313" key="1">
    <source>
        <dbReference type="EMBL" id="CRZ05480.1"/>
    </source>
</evidence>
<sequence length="213" mass="23828">MGSDLSRPVPDLVDRDRQLLDALAANIWPKLASDEPYIARPGFSPSIESLHDAFLPFAALDRSETLIHSLMSDISSLAQGIASDEFTIELQRRTRIMQQIHFALSRKMDKFSRELETPRETQLATPVEPGTSARGILPISKMQSLGIRYAISVLLLLVESVHANGQTVLHDVLQLICDMLHGVPAREFALELSDQTTIWLKPLLEFFDRVIAD</sequence>
<accession>A0A0H5QUA2</accession>
<organism evidence="1">
    <name type="scientific">Spongospora subterranea</name>
    <dbReference type="NCBI Taxonomy" id="70186"/>
    <lineage>
        <taxon>Eukaryota</taxon>
        <taxon>Sar</taxon>
        <taxon>Rhizaria</taxon>
        <taxon>Endomyxa</taxon>
        <taxon>Phytomyxea</taxon>
        <taxon>Plasmodiophorida</taxon>
        <taxon>Plasmodiophoridae</taxon>
        <taxon>Spongospora</taxon>
    </lineage>
</organism>
<dbReference type="AlphaFoldDB" id="A0A0H5QUA2"/>
<proteinExistence type="predicted"/>
<protein>
    <submittedName>
        <fullName evidence="1">Uncharacterized protein</fullName>
    </submittedName>
</protein>
<dbReference type="EMBL" id="HACM01005038">
    <property type="protein sequence ID" value="CRZ05480.1"/>
    <property type="molecule type" value="Transcribed_RNA"/>
</dbReference>